<keyword evidence="8" id="KW-0539">Nucleus</keyword>
<evidence type="ECO:0000313" key="12">
    <source>
        <dbReference type="EMBL" id="KAF0035290.1"/>
    </source>
</evidence>
<protein>
    <recommendedName>
        <fullName evidence="14">Tumor protein p53-inducible nuclear protein 2</fullName>
    </recommendedName>
</protein>
<evidence type="ECO:0000313" key="13">
    <source>
        <dbReference type="Proteomes" id="UP000438429"/>
    </source>
</evidence>
<dbReference type="PANTHER" id="PTHR31671:SF2">
    <property type="entry name" value="TUMOR PROTEIN P53-INDUCIBLE NUCLEAR PROTEIN 2"/>
    <property type="match status" value="1"/>
</dbReference>
<dbReference type="GO" id="GO:0045893">
    <property type="term" value="P:positive regulation of DNA-templated transcription"/>
    <property type="evidence" value="ECO:0007669"/>
    <property type="project" value="TreeGrafter"/>
</dbReference>
<feature type="region of interest" description="Disordered" evidence="11">
    <location>
        <begin position="30"/>
        <end position="93"/>
    </location>
</feature>
<evidence type="ECO:0000256" key="3">
    <source>
        <dbReference type="ARBA" id="ARBA00022490"/>
    </source>
</evidence>
<feature type="compositionally biased region" description="Polar residues" evidence="11">
    <location>
        <begin position="50"/>
        <end position="69"/>
    </location>
</feature>
<evidence type="ECO:0000256" key="10">
    <source>
        <dbReference type="ARBA" id="ARBA00034306"/>
    </source>
</evidence>
<dbReference type="PANTHER" id="PTHR31671">
    <property type="entry name" value="DIABETES AND OBESITY REGULATED, ISOFORM G"/>
    <property type="match status" value="1"/>
</dbReference>
<evidence type="ECO:0000256" key="11">
    <source>
        <dbReference type="SAM" id="MobiDB-lite"/>
    </source>
</evidence>
<evidence type="ECO:0000256" key="8">
    <source>
        <dbReference type="ARBA" id="ARBA00023242"/>
    </source>
</evidence>
<feature type="compositionally biased region" description="Low complexity" evidence="11">
    <location>
        <begin position="84"/>
        <end position="93"/>
    </location>
</feature>
<dbReference type="EMBL" id="VEVO01000011">
    <property type="protein sequence ID" value="KAF0035290.1"/>
    <property type="molecule type" value="Genomic_DNA"/>
</dbReference>
<dbReference type="GO" id="GO:0005829">
    <property type="term" value="C:cytosol"/>
    <property type="evidence" value="ECO:0007669"/>
    <property type="project" value="UniProtKB-SubCell"/>
</dbReference>
<comment type="subcellular location">
    <subcellularLocation>
        <location evidence="2">Cytoplasm</location>
        <location evidence="2">Cytosol</location>
    </subcellularLocation>
    <subcellularLocation>
        <location evidence="1">Cytoplasmic vesicle</location>
        <location evidence="1">Autophagosome</location>
    </subcellularLocation>
    <subcellularLocation>
        <location evidence="10">Nucleus</location>
        <location evidence="10">Nuclear body</location>
    </subcellularLocation>
</comment>
<dbReference type="GO" id="GO:0005776">
    <property type="term" value="C:autophagosome"/>
    <property type="evidence" value="ECO:0007669"/>
    <property type="project" value="UniProtKB-SubCell"/>
</dbReference>
<reference evidence="12 13" key="1">
    <citation type="submission" date="2019-06" db="EMBL/GenBank/DDBJ databases">
        <title>Draft genomes of female and male turbot (Scophthalmus maximus).</title>
        <authorList>
            <person name="Xu H."/>
            <person name="Xu X.-W."/>
            <person name="Shao C."/>
            <person name="Chen S."/>
        </authorList>
    </citation>
    <scope>NUCLEOTIDE SEQUENCE [LARGE SCALE GENOMIC DNA]</scope>
    <source>
        <strain evidence="12">Ysfricsl-2016a</strain>
        <tissue evidence="12">Blood</tissue>
    </source>
</reference>
<organism evidence="12 13">
    <name type="scientific">Scophthalmus maximus</name>
    <name type="common">Turbot</name>
    <name type="synonym">Psetta maxima</name>
    <dbReference type="NCBI Taxonomy" id="52904"/>
    <lineage>
        <taxon>Eukaryota</taxon>
        <taxon>Metazoa</taxon>
        <taxon>Chordata</taxon>
        <taxon>Craniata</taxon>
        <taxon>Vertebrata</taxon>
        <taxon>Euteleostomi</taxon>
        <taxon>Actinopterygii</taxon>
        <taxon>Neopterygii</taxon>
        <taxon>Teleostei</taxon>
        <taxon>Neoteleostei</taxon>
        <taxon>Acanthomorphata</taxon>
        <taxon>Carangaria</taxon>
        <taxon>Pleuronectiformes</taxon>
        <taxon>Pleuronectoidei</taxon>
        <taxon>Scophthalmidae</taxon>
        <taxon>Scophthalmus</taxon>
    </lineage>
</organism>
<evidence type="ECO:0000256" key="7">
    <source>
        <dbReference type="ARBA" id="ARBA00023163"/>
    </source>
</evidence>
<dbReference type="AlphaFoldDB" id="A0A6A4STS2"/>
<keyword evidence="6" id="KW-0010">Activator</keyword>
<evidence type="ECO:0000256" key="6">
    <source>
        <dbReference type="ARBA" id="ARBA00023159"/>
    </source>
</evidence>
<dbReference type="GO" id="GO:0016604">
    <property type="term" value="C:nuclear body"/>
    <property type="evidence" value="ECO:0007669"/>
    <property type="project" value="UniProtKB-SubCell"/>
</dbReference>
<evidence type="ECO:0000256" key="2">
    <source>
        <dbReference type="ARBA" id="ARBA00004514"/>
    </source>
</evidence>
<keyword evidence="4" id="KW-0072">Autophagy</keyword>
<dbReference type="GO" id="GO:0031410">
    <property type="term" value="C:cytoplasmic vesicle"/>
    <property type="evidence" value="ECO:0007669"/>
    <property type="project" value="UniProtKB-KW"/>
</dbReference>
<keyword evidence="5" id="KW-0805">Transcription regulation</keyword>
<comment type="caution">
    <text evidence="12">The sequence shown here is derived from an EMBL/GenBank/DDBJ whole genome shotgun (WGS) entry which is preliminary data.</text>
</comment>
<evidence type="ECO:0000256" key="9">
    <source>
        <dbReference type="ARBA" id="ARBA00023329"/>
    </source>
</evidence>
<accession>A0A6A4STS2</accession>
<evidence type="ECO:0000256" key="5">
    <source>
        <dbReference type="ARBA" id="ARBA00023015"/>
    </source>
</evidence>
<proteinExistence type="predicted"/>
<evidence type="ECO:0000256" key="4">
    <source>
        <dbReference type="ARBA" id="ARBA00023006"/>
    </source>
</evidence>
<evidence type="ECO:0008006" key="14">
    <source>
        <dbReference type="Google" id="ProtNLM"/>
    </source>
</evidence>
<gene>
    <name evidence="12" type="ORF">F2P81_013048</name>
</gene>
<dbReference type="GO" id="GO:0000045">
    <property type="term" value="P:autophagosome assembly"/>
    <property type="evidence" value="ECO:0007669"/>
    <property type="project" value="TreeGrafter"/>
</dbReference>
<keyword evidence="3" id="KW-0963">Cytoplasm</keyword>
<keyword evidence="9" id="KW-0968">Cytoplasmic vesicle</keyword>
<dbReference type="InterPro" id="IPR029431">
    <property type="entry name" value="TP53INP"/>
</dbReference>
<dbReference type="Proteomes" id="UP000438429">
    <property type="component" value="Unassembled WGS sequence"/>
</dbReference>
<name>A0A6A4STS2_SCOMX</name>
<evidence type="ECO:0000256" key="1">
    <source>
        <dbReference type="ARBA" id="ARBA00004419"/>
    </source>
</evidence>
<sequence length="153" mass="16973">MFRTLTRLIFGGEEENPEEVKSGEVVEEGWLVVNHHETSSAPENQDAEQTDSQPPNSSPHVDTVTTMETDISVPDAEPAIQTTSSSSPAISGSFSHPKALAEVTQSTCIQKAKVWADRHHVSRNAIQRQNRVRQAVQHHSFHLQQPGHRNLSH</sequence>
<keyword evidence="7" id="KW-0804">Transcription</keyword>